<dbReference type="GO" id="GO:0003677">
    <property type="term" value="F:DNA binding"/>
    <property type="evidence" value="ECO:0007669"/>
    <property type="project" value="UniProtKB-KW"/>
</dbReference>
<dbReference type="PANTHER" id="PTHR43133:SF8">
    <property type="entry name" value="RNA POLYMERASE SIGMA FACTOR HI_1459-RELATED"/>
    <property type="match status" value="1"/>
</dbReference>
<keyword evidence="3" id="KW-0731">Sigma factor</keyword>
<dbReference type="Gene3D" id="1.10.1740.10">
    <property type="match status" value="1"/>
</dbReference>
<dbReference type="GO" id="GO:0006352">
    <property type="term" value="P:DNA-templated transcription initiation"/>
    <property type="evidence" value="ECO:0007669"/>
    <property type="project" value="InterPro"/>
</dbReference>
<dbReference type="Pfam" id="PF08281">
    <property type="entry name" value="Sigma70_r4_2"/>
    <property type="match status" value="1"/>
</dbReference>
<dbReference type="InterPro" id="IPR039425">
    <property type="entry name" value="RNA_pol_sigma-70-like"/>
</dbReference>
<evidence type="ECO:0000313" key="8">
    <source>
        <dbReference type="EMBL" id="SES62070.1"/>
    </source>
</evidence>
<dbReference type="AlphaFoldDB" id="A0A1H9Y0D5"/>
<dbReference type="EMBL" id="FOHE01000001">
    <property type="protein sequence ID" value="SES62070.1"/>
    <property type="molecule type" value="Genomic_DNA"/>
</dbReference>
<dbReference type="InterPro" id="IPR014284">
    <property type="entry name" value="RNA_pol_sigma-70_dom"/>
</dbReference>
<dbReference type="NCBIfam" id="TIGR02937">
    <property type="entry name" value="sigma70-ECF"/>
    <property type="match status" value="1"/>
</dbReference>
<evidence type="ECO:0000256" key="1">
    <source>
        <dbReference type="ARBA" id="ARBA00010641"/>
    </source>
</evidence>
<dbReference type="SUPFAM" id="SSF88659">
    <property type="entry name" value="Sigma3 and sigma4 domains of RNA polymerase sigma factors"/>
    <property type="match status" value="1"/>
</dbReference>
<evidence type="ECO:0000259" key="6">
    <source>
        <dbReference type="Pfam" id="PF04542"/>
    </source>
</evidence>
<keyword evidence="5" id="KW-0804">Transcription</keyword>
<dbReference type="InterPro" id="IPR013324">
    <property type="entry name" value="RNA_pol_sigma_r3/r4-like"/>
</dbReference>
<keyword evidence="2" id="KW-0805">Transcription regulation</keyword>
<keyword evidence="4" id="KW-0238">DNA-binding</keyword>
<dbReference type="PANTHER" id="PTHR43133">
    <property type="entry name" value="RNA POLYMERASE ECF-TYPE SIGMA FACTO"/>
    <property type="match status" value="1"/>
</dbReference>
<organism evidence="8 9">
    <name type="scientific">Oceanobacillus limi</name>
    <dbReference type="NCBI Taxonomy" id="930131"/>
    <lineage>
        <taxon>Bacteria</taxon>
        <taxon>Bacillati</taxon>
        <taxon>Bacillota</taxon>
        <taxon>Bacilli</taxon>
        <taxon>Bacillales</taxon>
        <taxon>Bacillaceae</taxon>
        <taxon>Oceanobacillus</taxon>
    </lineage>
</organism>
<dbReference type="Pfam" id="PF04542">
    <property type="entry name" value="Sigma70_r2"/>
    <property type="match status" value="1"/>
</dbReference>
<feature type="domain" description="RNA polymerase sigma factor 70 region 4 type 2" evidence="7">
    <location>
        <begin position="141"/>
        <end position="172"/>
    </location>
</feature>
<name>A0A1H9Y0D5_9BACI</name>
<evidence type="ECO:0000256" key="4">
    <source>
        <dbReference type="ARBA" id="ARBA00023125"/>
    </source>
</evidence>
<evidence type="ECO:0000313" key="9">
    <source>
        <dbReference type="Proteomes" id="UP000198618"/>
    </source>
</evidence>
<evidence type="ECO:0000259" key="7">
    <source>
        <dbReference type="Pfam" id="PF08281"/>
    </source>
</evidence>
<dbReference type="InterPro" id="IPR036388">
    <property type="entry name" value="WH-like_DNA-bd_sf"/>
</dbReference>
<dbReference type="Gene3D" id="1.10.10.10">
    <property type="entry name" value="Winged helix-like DNA-binding domain superfamily/Winged helix DNA-binding domain"/>
    <property type="match status" value="1"/>
</dbReference>
<protein>
    <submittedName>
        <fullName evidence="8">RNA polymerase sigma factor, sigma-70 family</fullName>
    </submittedName>
</protein>
<dbReference type="InterPro" id="IPR013249">
    <property type="entry name" value="RNA_pol_sigma70_r4_t2"/>
</dbReference>
<dbReference type="Proteomes" id="UP000198618">
    <property type="component" value="Unassembled WGS sequence"/>
</dbReference>
<keyword evidence="9" id="KW-1185">Reference proteome</keyword>
<comment type="similarity">
    <text evidence="1">Belongs to the sigma-70 factor family. ECF subfamily.</text>
</comment>
<reference evidence="8 9" key="1">
    <citation type="submission" date="2016-10" db="EMBL/GenBank/DDBJ databases">
        <authorList>
            <person name="de Groot N.N."/>
        </authorList>
    </citation>
    <scope>NUCLEOTIDE SEQUENCE [LARGE SCALE GENOMIC DNA]</scope>
    <source>
        <strain evidence="8 9">IBRC-M 10780</strain>
    </source>
</reference>
<dbReference type="RefSeq" id="WP_090865664.1">
    <property type="nucleotide sequence ID" value="NZ_FOHE01000001.1"/>
</dbReference>
<dbReference type="STRING" id="930131.SAMN05216389_10182"/>
<proteinExistence type="inferred from homology"/>
<sequence>MSDDEKRTFEEIFKQNENKIHYYIHKLQINDTHKEFYVEGLYAMWMAYKKYQPDKGPLSTYFNYMIKNRMIDLIRSKARDEEKTDAYLKQEQIHQDDGNRFGGSELPIVPPTDITISDQTIWEQVQATLTDNQWKWVYYAIIQEMPQKEIAEAEQVSINTVKSWGREARKKLRASGIYSEP</sequence>
<dbReference type="SUPFAM" id="SSF88946">
    <property type="entry name" value="Sigma2 domain of RNA polymerase sigma factors"/>
    <property type="match status" value="1"/>
</dbReference>
<dbReference type="OrthoDB" id="9783788at2"/>
<dbReference type="GO" id="GO:0016987">
    <property type="term" value="F:sigma factor activity"/>
    <property type="evidence" value="ECO:0007669"/>
    <property type="project" value="UniProtKB-KW"/>
</dbReference>
<dbReference type="InterPro" id="IPR013325">
    <property type="entry name" value="RNA_pol_sigma_r2"/>
</dbReference>
<accession>A0A1H9Y0D5</accession>
<evidence type="ECO:0000256" key="5">
    <source>
        <dbReference type="ARBA" id="ARBA00023163"/>
    </source>
</evidence>
<evidence type="ECO:0000256" key="2">
    <source>
        <dbReference type="ARBA" id="ARBA00023015"/>
    </source>
</evidence>
<gene>
    <name evidence="8" type="ORF">SAMN05216389_10182</name>
</gene>
<feature type="domain" description="RNA polymerase sigma-70 region 2" evidence="6">
    <location>
        <begin position="13"/>
        <end position="79"/>
    </location>
</feature>
<evidence type="ECO:0000256" key="3">
    <source>
        <dbReference type="ARBA" id="ARBA00023082"/>
    </source>
</evidence>
<dbReference type="InterPro" id="IPR007627">
    <property type="entry name" value="RNA_pol_sigma70_r2"/>
</dbReference>